<accession>A0ABV3ZD64</accession>
<dbReference type="EMBL" id="JAULBC010000002">
    <property type="protein sequence ID" value="MEX6687530.1"/>
    <property type="molecule type" value="Genomic_DNA"/>
</dbReference>
<gene>
    <name evidence="1" type="ORF">QTN47_08515</name>
</gene>
<sequence length="173" mass="18959">MKKIYLSYIVFTIFLLGLTSCIPLFRPSGTKATTTIYISNPEYKQQIGFPARVTGISPGIRISVNVSVVPPGEPGYRYSTTTVTYMSADINTKMLSSFPVDIQVPQSGAYEVSVSLTSLDCTWAQSAAACTLVAGNGGIATRKQFVMRRVFSLRTESVFFFTTYADKYSESCC</sequence>
<protein>
    <submittedName>
        <fullName evidence="1">Uncharacterized protein</fullName>
    </submittedName>
</protein>
<comment type="caution">
    <text evidence="1">The sequence shown here is derived from an EMBL/GenBank/DDBJ whole genome shotgun (WGS) entry which is preliminary data.</text>
</comment>
<dbReference type="Proteomes" id="UP001560573">
    <property type="component" value="Unassembled WGS sequence"/>
</dbReference>
<proteinExistence type="predicted"/>
<reference evidence="1 2" key="1">
    <citation type="submission" date="2023-07" db="EMBL/GenBank/DDBJ databases">
        <authorList>
            <person name="Lian W.-H."/>
        </authorList>
    </citation>
    <scope>NUCLEOTIDE SEQUENCE [LARGE SCALE GENOMIC DNA]</scope>
    <source>
        <strain evidence="1 2">SYSU DXS3180</strain>
    </source>
</reference>
<evidence type="ECO:0000313" key="1">
    <source>
        <dbReference type="EMBL" id="MEX6687530.1"/>
    </source>
</evidence>
<organism evidence="1 2">
    <name type="scientific">Danxiaibacter flavus</name>
    <dbReference type="NCBI Taxonomy" id="3049108"/>
    <lineage>
        <taxon>Bacteria</taxon>
        <taxon>Pseudomonadati</taxon>
        <taxon>Bacteroidota</taxon>
        <taxon>Chitinophagia</taxon>
        <taxon>Chitinophagales</taxon>
        <taxon>Chitinophagaceae</taxon>
        <taxon>Danxiaibacter</taxon>
    </lineage>
</organism>
<dbReference type="RefSeq" id="WP_369328935.1">
    <property type="nucleotide sequence ID" value="NZ_JAULBC010000002.1"/>
</dbReference>
<name>A0ABV3ZD64_9BACT</name>
<dbReference type="PROSITE" id="PS51257">
    <property type="entry name" value="PROKAR_LIPOPROTEIN"/>
    <property type="match status" value="1"/>
</dbReference>
<evidence type="ECO:0000313" key="2">
    <source>
        <dbReference type="Proteomes" id="UP001560573"/>
    </source>
</evidence>
<keyword evidence="2" id="KW-1185">Reference proteome</keyword>